<dbReference type="NCBIfam" id="NF006148">
    <property type="entry name" value="PRK08295.1-5"/>
    <property type="match status" value="1"/>
</dbReference>
<gene>
    <name evidence="9" type="primary">sigH</name>
    <name evidence="9" type="ORF">HYR64_06865</name>
</gene>
<reference evidence="9" key="1">
    <citation type="submission" date="2020-07" db="EMBL/GenBank/DDBJ databases">
        <title>Huge and variable diversity of episymbiotic CPR bacteria and DPANN archaea in groundwater ecosystems.</title>
        <authorList>
            <person name="He C.Y."/>
            <person name="Keren R."/>
            <person name="Whittaker M."/>
            <person name="Farag I.F."/>
            <person name="Doudna J."/>
            <person name="Cate J.H.D."/>
            <person name="Banfield J.F."/>
        </authorList>
    </citation>
    <scope>NUCLEOTIDE SEQUENCE</scope>
    <source>
        <strain evidence="9">NC_groundwater_17_Pr7_B-0.1um_64_12</strain>
    </source>
</reference>
<comment type="similarity">
    <text evidence="1">Belongs to the sigma-70 factor family.</text>
</comment>
<dbReference type="InterPro" id="IPR013325">
    <property type="entry name" value="RNA_pol_sigma_r2"/>
</dbReference>
<dbReference type="InterPro" id="IPR016371">
    <property type="entry name" value="RNA_pol_sigma-H_factor"/>
</dbReference>
<evidence type="ECO:0000256" key="4">
    <source>
        <dbReference type="ARBA" id="ARBA00023082"/>
    </source>
</evidence>
<dbReference type="NCBIfam" id="NF006147">
    <property type="entry name" value="PRK08295.1-4"/>
    <property type="match status" value="1"/>
</dbReference>
<dbReference type="InterPro" id="IPR036388">
    <property type="entry name" value="WH-like_DNA-bd_sf"/>
</dbReference>
<evidence type="ECO:0000313" key="9">
    <source>
        <dbReference type="EMBL" id="MBI1756810.1"/>
    </source>
</evidence>
<evidence type="ECO:0000313" key="10">
    <source>
        <dbReference type="Proteomes" id="UP000727962"/>
    </source>
</evidence>
<proteinExistence type="inferred from homology"/>
<dbReference type="GO" id="GO:0003677">
    <property type="term" value="F:DNA binding"/>
    <property type="evidence" value="ECO:0007669"/>
    <property type="project" value="UniProtKB-KW"/>
</dbReference>
<evidence type="ECO:0000259" key="8">
    <source>
        <dbReference type="PROSITE" id="PS00715"/>
    </source>
</evidence>
<dbReference type="GO" id="GO:0016987">
    <property type="term" value="F:sigma factor activity"/>
    <property type="evidence" value="ECO:0007669"/>
    <property type="project" value="UniProtKB-KW"/>
</dbReference>
<evidence type="ECO:0000256" key="1">
    <source>
        <dbReference type="ARBA" id="ARBA00007788"/>
    </source>
</evidence>
<evidence type="ECO:0000256" key="5">
    <source>
        <dbReference type="ARBA" id="ARBA00023125"/>
    </source>
</evidence>
<dbReference type="PROSITE" id="PS00715">
    <property type="entry name" value="SIGMA70_1"/>
    <property type="match status" value="1"/>
</dbReference>
<dbReference type="InterPro" id="IPR000943">
    <property type="entry name" value="RNA_pol_sigma70"/>
</dbReference>
<dbReference type="SUPFAM" id="SSF46894">
    <property type="entry name" value="C-terminal effector domain of the bipartite response regulators"/>
    <property type="match status" value="1"/>
</dbReference>
<dbReference type="InterPro" id="IPR014284">
    <property type="entry name" value="RNA_pol_sigma-70_dom"/>
</dbReference>
<dbReference type="Gene3D" id="1.20.120.1810">
    <property type="match status" value="1"/>
</dbReference>
<dbReference type="Proteomes" id="UP000727962">
    <property type="component" value="Unassembled WGS sequence"/>
</dbReference>
<accession>A0A931PW08</accession>
<evidence type="ECO:0000256" key="7">
    <source>
        <dbReference type="ARBA" id="ARBA00024701"/>
    </source>
</evidence>
<dbReference type="Pfam" id="PF04542">
    <property type="entry name" value="Sigma70_r2"/>
    <property type="match status" value="1"/>
</dbReference>
<keyword evidence="5" id="KW-0238">DNA-binding</keyword>
<dbReference type="PANTHER" id="PTHR30385">
    <property type="entry name" value="SIGMA FACTOR F FLAGELLAR"/>
    <property type="match status" value="1"/>
</dbReference>
<dbReference type="GO" id="GO:0006352">
    <property type="term" value="P:DNA-templated transcription initiation"/>
    <property type="evidence" value="ECO:0007669"/>
    <property type="project" value="InterPro"/>
</dbReference>
<dbReference type="Gene3D" id="1.10.10.10">
    <property type="entry name" value="Winged helix-like DNA-binding domain superfamily/Winged helix DNA-binding domain"/>
    <property type="match status" value="1"/>
</dbReference>
<organism evidence="9 10">
    <name type="scientific">Fimbriimonas ginsengisoli</name>
    <dbReference type="NCBI Taxonomy" id="1005039"/>
    <lineage>
        <taxon>Bacteria</taxon>
        <taxon>Bacillati</taxon>
        <taxon>Armatimonadota</taxon>
        <taxon>Fimbriimonadia</taxon>
        <taxon>Fimbriimonadales</taxon>
        <taxon>Fimbriimonadaceae</taxon>
        <taxon>Fimbriimonas</taxon>
    </lineage>
</organism>
<dbReference type="SUPFAM" id="SSF88946">
    <property type="entry name" value="Sigma2 domain of RNA polymerase sigma factors"/>
    <property type="match status" value="1"/>
</dbReference>
<comment type="function">
    <text evidence="7">Sigma factors are initiation factors that promote the attachment of RNA polymerase to specific initiation sites and are then released. Sigma-S contributes to the protection against external stress, thus playing a role in cellular fitness and survival.</text>
</comment>
<evidence type="ECO:0000256" key="6">
    <source>
        <dbReference type="ARBA" id="ARBA00023163"/>
    </source>
</evidence>
<keyword evidence="3" id="KW-0805">Transcription regulation</keyword>
<protein>
    <recommendedName>
        <fullName evidence="2">RNA polymerase sigma factor SigS</fullName>
    </recommendedName>
</protein>
<evidence type="ECO:0000256" key="2">
    <source>
        <dbReference type="ARBA" id="ARBA00021245"/>
    </source>
</evidence>
<keyword evidence="4" id="KW-0731">Sigma factor</keyword>
<dbReference type="InterPro" id="IPR016032">
    <property type="entry name" value="Sig_transdc_resp-reg_C-effctor"/>
</dbReference>
<dbReference type="AlphaFoldDB" id="A0A931PW08"/>
<comment type="caution">
    <text evidence="9">The sequence shown here is derived from an EMBL/GenBank/DDBJ whole genome shotgun (WGS) entry which is preliminary data.</text>
</comment>
<keyword evidence="6" id="KW-0804">Transcription</keyword>
<dbReference type="PIRSF" id="PIRSF002939">
    <property type="entry name" value="RNA_polymerase_sigma-H_factor"/>
    <property type="match status" value="1"/>
</dbReference>
<feature type="domain" description="RNA polymerase sigma-70" evidence="8">
    <location>
        <begin position="65"/>
        <end position="78"/>
    </location>
</feature>
<dbReference type="NCBIfam" id="TIGR02937">
    <property type="entry name" value="sigma70-ECF"/>
    <property type="match status" value="1"/>
</dbReference>
<dbReference type="InterPro" id="IPR007627">
    <property type="entry name" value="RNA_pol_sigma70_r2"/>
</dbReference>
<sequence>MVEGTVLITRADVRSASFGLMHDEEMVGLARAGNRNAAEFLISRYRPLVESKARSYFVIGADREDVIQEGMIGLFKAIRDFRDDRANKFRPFAELCVTRQIITAVKTATRQKHGPLNAYVSLTRPYSGDSVDSPLLDVLSAEGPPDQETAVFGHRVPPDTYEALAKTLSPLEHSVLRHYLSGMSYRDMGSALSCQAKSIDNALQRVKRKIGAVLKDWWSNEANIASKLPVSARDL</sequence>
<dbReference type="NCBIfam" id="NF006145">
    <property type="entry name" value="PRK08295.1-2"/>
    <property type="match status" value="1"/>
</dbReference>
<name>A0A931PW08_FIMGI</name>
<dbReference type="EMBL" id="JACOSL010000039">
    <property type="protein sequence ID" value="MBI1756810.1"/>
    <property type="molecule type" value="Genomic_DNA"/>
</dbReference>
<evidence type="ECO:0000256" key="3">
    <source>
        <dbReference type="ARBA" id="ARBA00023015"/>
    </source>
</evidence>
<dbReference type="PANTHER" id="PTHR30385:SF1">
    <property type="entry name" value="RNA POLYMERASE SIGMA-H FACTOR"/>
    <property type="match status" value="1"/>
</dbReference>